<dbReference type="Proteomes" id="UP000510821">
    <property type="component" value="Chromosome"/>
</dbReference>
<dbReference type="Gene3D" id="3.90.550.10">
    <property type="entry name" value="Spore Coat Polysaccharide Biosynthesis Protein SpsA, Chain A"/>
    <property type="match status" value="1"/>
</dbReference>
<evidence type="ECO:0000256" key="4">
    <source>
        <dbReference type="ARBA" id="ARBA00022679"/>
    </source>
</evidence>
<accession>A0A7D5XCN7</accession>
<dbReference type="AlphaFoldDB" id="A0A7D5XCN7"/>
<evidence type="ECO:0000313" key="8">
    <source>
        <dbReference type="Proteomes" id="UP000510821"/>
    </source>
</evidence>
<name>A0A7D5XCN7_FERL1</name>
<dbReference type="Pfam" id="PF00535">
    <property type="entry name" value="Glycos_transf_2"/>
    <property type="match status" value="1"/>
</dbReference>
<comment type="similarity">
    <text evidence="2">Belongs to the glycosyltransferase 2 family.</text>
</comment>
<keyword evidence="4" id="KW-0808">Transferase</keyword>
<evidence type="ECO:0000259" key="6">
    <source>
        <dbReference type="Pfam" id="PF00535"/>
    </source>
</evidence>
<dbReference type="SUPFAM" id="SSF53448">
    <property type="entry name" value="Nucleotide-diphospho-sugar transferases"/>
    <property type="match status" value="1"/>
</dbReference>
<dbReference type="EMBL" id="CP058998">
    <property type="protein sequence ID" value="QLJ52731.1"/>
    <property type="molecule type" value="Genomic_DNA"/>
</dbReference>
<keyword evidence="5" id="KW-0460">Magnesium</keyword>
<feature type="domain" description="Glycosyltransferase 2-like" evidence="6">
    <location>
        <begin position="8"/>
        <end position="142"/>
    </location>
</feature>
<proteinExistence type="inferred from homology"/>
<sequence>MDKFDIVVGIPTYNNSKTISFVVKQIDAGLRKHFPNRRALIVDSDARSNDGTMEVFEGTETKTEKLFVHYKNPISGKGSALKEIFELSIEKNSEFIAVFDSDLRSITPEWVRLMIKPIEVGADFTVPNYFRYKYDGTITNNICFPLIYGVLCRNIRQPIGGDFAFNRAMVEFWLGRTSWENDIARFGIDIFMTSNAVLGNFKVKQVFLGEKIHDPRNPTDLKPMFSQVVKTFFGIIASSKGEWFKLKEVGEVEMVGSRGDVEPQAFEVDVERMREDFLKGRREMAGRWKSILDARTFSLIHGMEEPEVDAELWCDIVFDFIAHSTGEGDWMNALIPLWSARNYSFVKETESMSSLEAEQQILEQARIFFGKRERLIEKLEPVMR</sequence>
<dbReference type="GO" id="GO:0016757">
    <property type="term" value="F:glycosyltransferase activity"/>
    <property type="evidence" value="ECO:0007669"/>
    <property type="project" value="UniProtKB-KW"/>
</dbReference>
<reference evidence="8" key="1">
    <citation type="submission" date="2020-07" db="EMBL/GenBank/DDBJ databases">
        <title>Metabolic diversity and evolutionary history of the archaeal phylum ###Micrarchaeota### uncovered from a freshwater lake metagenome.</title>
        <authorList>
            <person name="Kadnikov V.V."/>
            <person name="Savvichev A.S."/>
            <person name="Mardanov A.V."/>
            <person name="Beletsky A.V."/>
            <person name="Chupakov A.V."/>
            <person name="Kokryatskaya N.M."/>
            <person name="Pimenov N.V."/>
            <person name="Ravin N.V."/>
        </authorList>
    </citation>
    <scope>NUCLEOTIDE SEQUENCE [LARGE SCALE GENOMIC DNA]</scope>
</reference>
<evidence type="ECO:0000256" key="5">
    <source>
        <dbReference type="ARBA" id="ARBA00022842"/>
    </source>
</evidence>
<evidence type="ECO:0000256" key="1">
    <source>
        <dbReference type="ARBA" id="ARBA00001946"/>
    </source>
</evidence>
<gene>
    <name evidence="7" type="ORF">Sv326_0556</name>
</gene>
<dbReference type="InterPro" id="IPR001173">
    <property type="entry name" value="Glyco_trans_2-like"/>
</dbReference>
<evidence type="ECO:0000313" key="7">
    <source>
        <dbReference type="EMBL" id="QLJ52731.1"/>
    </source>
</evidence>
<dbReference type="InterPro" id="IPR029044">
    <property type="entry name" value="Nucleotide-diphossugar_trans"/>
</dbReference>
<dbReference type="PANTHER" id="PTHR48090:SF10">
    <property type="entry name" value="GLUCOSYL-3-PHOSPHOGLYCERATE SYNTHASE"/>
    <property type="match status" value="1"/>
</dbReference>
<dbReference type="KEGG" id="flt:Sv326_0556"/>
<evidence type="ECO:0000256" key="3">
    <source>
        <dbReference type="ARBA" id="ARBA00022676"/>
    </source>
</evidence>
<comment type="cofactor">
    <cofactor evidence="1">
        <name>Mg(2+)</name>
        <dbReference type="ChEBI" id="CHEBI:18420"/>
    </cofactor>
</comment>
<keyword evidence="3" id="KW-0328">Glycosyltransferase</keyword>
<dbReference type="PANTHER" id="PTHR48090">
    <property type="entry name" value="UNDECAPRENYL-PHOSPHATE 4-DEOXY-4-FORMAMIDO-L-ARABINOSE TRANSFERASE-RELATED"/>
    <property type="match status" value="1"/>
</dbReference>
<evidence type="ECO:0000256" key="2">
    <source>
        <dbReference type="ARBA" id="ARBA00006739"/>
    </source>
</evidence>
<organism evidence="7 8">
    <name type="scientific">Fermentimicrarchaeum limneticum</name>
    <dbReference type="NCBI Taxonomy" id="2795018"/>
    <lineage>
        <taxon>Archaea</taxon>
        <taxon>Candidatus Micrarchaeota</taxon>
        <taxon>Candidatus Fermentimicrarchaeales</taxon>
        <taxon>Candidatus Fermentimicrarchaeaceae</taxon>
        <taxon>Candidatus Fermentimicrarchaeum</taxon>
    </lineage>
</organism>
<dbReference type="InterPro" id="IPR050256">
    <property type="entry name" value="Glycosyltransferase_2"/>
</dbReference>
<protein>
    <recommendedName>
        <fullName evidence="6">Glycosyltransferase 2-like domain-containing protein</fullName>
    </recommendedName>
</protein>